<keyword evidence="2" id="KW-0540">Nuclease</keyword>
<dbReference type="InterPro" id="IPR040255">
    <property type="entry name" value="Non-specific_endonuclease"/>
</dbReference>
<evidence type="ECO:0000256" key="1">
    <source>
        <dbReference type="ARBA" id="ARBA00010052"/>
    </source>
</evidence>
<dbReference type="EMBL" id="LJIJ01001765">
    <property type="protein sequence ID" value="ODM90863.1"/>
    <property type="molecule type" value="Genomic_DNA"/>
</dbReference>
<dbReference type="GO" id="GO:0005634">
    <property type="term" value="C:nucleus"/>
    <property type="evidence" value="ECO:0007669"/>
    <property type="project" value="TreeGrafter"/>
</dbReference>
<dbReference type="SMART" id="SM00892">
    <property type="entry name" value="Endonuclease_NS"/>
    <property type="match status" value="1"/>
</dbReference>
<sequence>MLYVNKNAVNFTQLGCSKQVKEKLVVVGNCYNESTAVDILFQANNTQLPLINICHNTNRDETIYAHHYIIGAGLNPYEVSNNRPSFKEGQFYTTISANDAYSQSSQKNQVAYLVGSQSLAEKYINTSRSFYFARGHLAPDGDFVHIYEQNATYYYINVAPQWQAINNGNWKALESALRTYAKSKNTNLEVWTGGKDVLKLDDVNGNQVEIYLARDSKGKLSLPAPELSWKVLRDPSRNASVAVFMINNPHLTKIPSRLIVCPDVCSQISWVTWDVKNVEKGYTYCCKMDSLKNSLPYLPEMSKEQLLT</sequence>
<keyword evidence="8" id="KW-1185">Reference proteome</keyword>
<keyword evidence="3" id="KW-0378">Hydrolase</keyword>
<comment type="caution">
    <text evidence="7">The sequence shown here is derived from an EMBL/GenBank/DDBJ whole genome shotgun (WGS) entry which is preliminary data.</text>
</comment>
<feature type="active site" description="Proton acceptor" evidence="4">
    <location>
        <position position="136"/>
    </location>
</feature>
<dbReference type="PANTHER" id="PTHR13966:SF19">
    <property type="entry name" value="NUCLEASE EXOG, MITOCHONDRIAL"/>
    <property type="match status" value="1"/>
</dbReference>
<dbReference type="OrthoDB" id="5960141at2759"/>
<dbReference type="Proteomes" id="UP000094527">
    <property type="component" value="Unassembled WGS sequence"/>
</dbReference>
<proteinExistence type="inferred from homology"/>
<dbReference type="Pfam" id="PF01223">
    <property type="entry name" value="Endonuclease_NS"/>
    <property type="match status" value="1"/>
</dbReference>
<reference evidence="7 8" key="1">
    <citation type="journal article" date="2016" name="Genome Biol. Evol.">
        <title>Gene Family Evolution Reflects Adaptation to Soil Environmental Stressors in the Genome of the Collembolan Orchesella cincta.</title>
        <authorList>
            <person name="Faddeeva-Vakhrusheva A."/>
            <person name="Derks M.F."/>
            <person name="Anvar S.Y."/>
            <person name="Agamennone V."/>
            <person name="Suring W."/>
            <person name="Smit S."/>
            <person name="van Straalen N.M."/>
            <person name="Roelofs D."/>
        </authorList>
    </citation>
    <scope>NUCLEOTIDE SEQUENCE [LARGE SCALE GENOMIC DNA]</scope>
    <source>
        <tissue evidence="7">Mixed pool</tissue>
    </source>
</reference>
<evidence type="ECO:0000256" key="5">
    <source>
        <dbReference type="PIRSR" id="PIRSR640255-2"/>
    </source>
</evidence>
<dbReference type="AlphaFoldDB" id="A0A1D2MD29"/>
<dbReference type="GO" id="GO:0000014">
    <property type="term" value="F:single-stranded DNA endodeoxyribonuclease activity"/>
    <property type="evidence" value="ECO:0007669"/>
    <property type="project" value="TreeGrafter"/>
</dbReference>
<name>A0A1D2MD29_ORCCI</name>
<feature type="binding site" evidence="5">
    <location>
        <position position="166"/>
    </location>
    <ligand>
        <name>Mg(2+)</name>
        <dbReference type="ChEBI" id="CHEBI:18420"/>
        <note>catalytic</note>
    </ligand>
</feature>
<evidence type="ECO:0000256" key="2">
    <source>
        <dbReference type="ARBA" id="ARBA00022722"/>
    </source>
</evidence>
<dbReference type="PANTHER" id="PTHR13966">
    <property type="entry name" value="ENDONUCLEASE RELATED"/>
    <property type="match status" value="1"/>
</dbReference>
<dbReference type="GO" id="GO:0005743">
    <property type="term" value="C:mitochondrial inner membrane"/>
    <property type="evidence" value="ECO:0007669"/>
    <property type="project" value="TreeGrafter"/>
</dbReference>
<organism evidence="7 8">
    <name type="scientific">Orchesella cincta</name>
    <name type="common">Springtail</name>
    <name type="synonym">Podura cincta</name>
    <dbReference type="NCBI Taxonomy" id="48709"/>
    <lineage>
        <taxon>Eukaryota</taxon>
        <taxon>Metazoa</taxon>
        <taxon>Ecdysozoa</taxon>
        <taxon>Arthropoda</taxon>
        <taxon>Hexapoda</taxon>
        <taxon>Collembola</taxon>
        <taxon>Entomobryomorpha</taxon>
        <taxon>Entomobryoidea</taxon>
        <taxon>Orchesellidae</taxon>
        <taxon>Orchesellinae</taxon>
        <taxon>Orchesella</taxon>
    </lineage>
</organism>
<accession>A0A1D2MD29</accession>
<evidence type="ECO:0000313" key="7">
    <source>
        <dbReference type="EMBL" id="ODM90863.1"/>
    </source>
</evidence>
<keyword evidence="5" id="KW-0479">Metal-binding</keyword>
<dbReference type="InterPro" id="IPR001604">
    <property type="entry name" value="Endo_G_ENPP1-like_dom"/>
</dbReference>
<gene>
    <name evidence="7" type="ORF">Ocin01_15821</name>
</gene>
<feature type="domain" description="DNA/RNA non-specific endonuclease/pyrophosphatase/phosphodiesterase" evidence="6">
    <location>
        <begin position="47"/>
        <end position="291"/>
    </location>
</feature>
<dbReference type="OMA" id="KCSSWPA"/>
<evidence type="ECO:0000256" key="3">
    <source>
        <dbReference type="ARBA" id="ARBA00022759"/>
    </source>
</evidence>
<comment type="similarity">
    <text evidence="1">Belongs to the DNA/RNA non-specific endonuclease family.</text>
</comment>
<dbReference type="Gene3D" id="3.40.570.10">
    <property type="entry name" value="Extracellular Endonuclease, subunit A"/>
    <property type="match status" value="1"/>
</dbReference>
<dbReference type="GO" id="GO:0004521">
    <property type="term" value="F:RNA endonuclease activity"/>
    <property type="evidence" value="ECO:0007669"/>
    <property type="project" value="TreeGrafter"/>
</dbReference>
<dbReference type="InterPro" id="IPR044925">
    <property type="entry name" value="His-Me_finger_sf"/>
</dbReference>
<evidence type="ECO:0000259" key="6">
    <source>
        <dbReference type="SMART" id="SM00892"/>
    </source>
</evidence>
<keyword evidence="3" id="KW-0255">Endonuclease</keyword>
<dbReference type="GO" id="GO:0046872">
    <property type="term" value="F:metal ion binding"/>
    <property type="evidence" value="ECO:0007669"/>
    <property type="project" value="UniProtKB-KW"/>
</dbReference>
<dbReference type="STRING" id="48709.A0A1D2MD29"/>
<dbReference type="SUPFAM" id="SSF54060">
    <property type="entry name" value="His-Me finger endonucleases"/>
    <property type="match status" value="1"/>
</dbReference>
<protein>
    <submittedName>
        <fullName evidence="7">Nuclease</fullName>
    </submittedName>
</protein>
<dbReference type="GO" id="GO:0006309">
    <property type="term" value="P:apoptotic DNA fragmentation"/>
    <property type="evidence" value="ECO:0007669"/>
    <property type="project" value="TreeGrafter"/>
</dbReference>
<dbReference type="GO" id="GO:0003676">
    <property type="term" value="F:nucleic acid binding"/>
    <property type="evidence" value="ECO:0007669"/>
    <property type="project" value="InterPro"/>
</dbReference>
<dbReference type="FunFam" id="3.40.570.10:FF:000007">
    <property type="entry name" value="Alkaline nuclease"/>
    <property type="match status" value="1"/>
</dbReference>
<dbReference type="InterPro" id="IPR044929">
    <property type="entry name" value="DNA/RNA_non-sp_Endonuclease_sf"/>
</dbReference>
<evidence type="ECO:0000313" key="8">
    <source>
        <dbReference type="Proteomes" id="UP000094527"/>
    </source>
</evidence>
<evidence type="ECO:0000256" key="4">
    <source>
        <dbReference type="PIRSR" id="PIRSR640255-1"/>
    </source>
</evidence>